<accession>A0A7J6M3W4</accession>
<evidence type="ECO:0000256" key="6">
    <source>
        <dbReference type="ARBA" id="ARBA00023136"/>
    </source>
</evidence>
<gene>
    <name evidence="9" type="ORF">FOL46_008877</name>
    <name evidence="8" type="ORF">FOZ61_010026</name>
</gene>
<evidence type="ECO:0000313" key="9">
    <source>
        <dbReference type="EMBL" id="KAF4672484.1"/>
    </source>
</evidence>
<feature type="transmembrane region" description="Helical" evidence="7">
    <location>
        <begin position="213"/>
        <end position="232"/>
    </location>
</feature>
<evidence type="ECO:0000313" key="10">
    <source>
        <dbReference type="Proteomes" id="UP000570595"/>
    </source>
</evidence>
<feature type="transmembrane region" description="Helical" evidence="7">
    <location>
        <begin position="295"/>
        <end position="314"/>
    </location>
</feature>
<dbReference type="GO" id="GO:0005462">
    <property type="term" value="F:UDP-N-acetylglucosamine transmembrane transporter activity"/>
    <property type="evidence" value="ECO:0007669"/>
    <property type="project" value="TreeGrafter"/>
</dbReference>
<dbReference type="AlphaFoldDB" id="A0A7J6M3W4"/>
<protein>
    <recommendedName>
        <fullName evidence="12">UDP-N-acetylglucosamine transporter</fullName>
    </recommendedName>
</protein>
<keyword evidence="6 7" id="KW-0472">Membrane</keyword>
<dbReference type="OrthoDB" id="999962at2759"/>
<feature type="transmembrane region" description="Helical" evidence="7">
    <location>
        <begin position="269"/>
        <end position="289"/>
    </location>
</feature>
<evidence type="ECO:0000256" key="3">
    <source>
        <dbReference type="ARBA" id="ARBA00022597"/>
    </source>
</evidence>
<evidence type="ECO:0008006" key="12">
    <source>
        <dbReference type="Google" id="ProtNLM"/>
    </source>
</evidence>
<dbReference type="EMBL" id="JABANN010000075">
    <property type="protein sequence ID" value="KAF4672484.1"/>
    <property type="molecule type" value="Genomic_DNA"/>
</dbReference>
<dbReference type="Proteomes" id="UP000570595">
    <property type="component" value="Unassembled WGS sequence"/>
</dbReference>
<dbReference type="PANTHER" id="PTHR10778">
    <property type="entry name" value="SOLUTE CARRIER FAMILY 35 MEMBER B"/>
    <property type="match status" value="1"/>
</dbReference>
<dbReference type="PROSITE" id="PS51257">
    <property type="entry name" value="PROKAR_LIPOPROTEIN"/>
    <property type="match status" value="1"/>
</dbReference>
<feature type="transmembrane region" description="Helical" evidence="7">
    <location>
        <begin position="126"/>
        <end position="143"/>
    </location>
</feature>
<evidence type="ECO:0000313" key="11">
    <source>
        <dbReference type="Proteomes" id="UP000572268"/>
    </source>
</evidence>
<evidence type="ECO:0000256" key="5">
    <source>
        <dbReference type="ARBA" id="ARBA00022989"/>
    </source>
</evidence>
<comment type="subcellular location">
    <subcellularLocation>
        <location evidence="1">Endomembrane system</location>
        <topology evidence="1">Multi-pass membrane protein</topology>
    </subcellularLocation>
</comment>
<keyword evidence="5 7" id="KW-1133">Transmembrane helix</keyword>
<organism evidence="8 10">
    <name type="scientific">Perkinsus olseni</name>
    <name type="common">Perkinsus atlanticus</name>
    <dbReference type="NCBI Taxonomy" id="32597"/>
    <lineage>
        <taxon>Eukaryota</taxon>
        <taxon>Sar</taxon>
        <taxon>Alveolata</taxon>
        <taxon>Perkinsozoa</taxon>
        <taxon>Perkinsea</taxon>
        <taxon>Perkinsida</taxon>
        <taxon>Perkinsidae</taxon>
        <taxon>Perkinsus</taxon>
    </lineage>
</organism>
<comment type="caution">
    <text evidence="8">The sequence shown here is derived from an EMBL/GenBank/DDBJ whole genome shotgun (WGS) entry which is preliminary data.</text>
</comment>
<dbReference type="Proteomes" id="UP000572268">
    <property type="component" value="Unassembled WGS sequence"/>
</dbReference>
<feature type="transmembrane region" description="Helical" evidence="7">
    <location>
        <begin position="238"/>
        <end position="262"/>
    </location>
</feature>
<proteinExistence type="predicted"/>
<feature type="transmembrane region" description="Helical" evidence="7">
    <location>
        <begin position="171"/>
        <end position="192"/>
    </location>
</feature>
<feature type="transmembrane region" description="Helical" evidence="7">
    <location>
        <begin position="7"/>
        <end position="29"/>
    </location>
</feature>
<dbReference type="GO" id="GO:0005464">
    <property type="term" value="F:UDP-xylose transmembrane transporter activity"/>
    <property type="evidence" value="ECO:0007669"/>
    <property type="project" value="TreeGrafter"/>
</dbReference>
<dbReference type="GO" id="GO:0000139">
    <property type="term" value="C:Golgi membrane"/>
    <property type="evidence" value="ECO:0007669"/>
    <property type="project" value="TreeGrafter"/>
</dbReference>
<keyword evidence="2" id="KW-0813">Transport</keyword>
<keyword evidence="3" id="KW-0762">Sugar transport</keyword>
<dbReference type="InterPro" id="IPR013657">
    <property type="entry name" value="SCL35B1-4/HUT1"/>
</dbReference>
<dbReference type="GO" id="GO:0005789">
    <property type="term" value="C:endoplasmic reticulum membrane"/>
    <property type="evidence" value="ECO:0007669"/>
    <property type="project" value="TreeGrafter"/>
</dbReference>
<reference evidence="10 11" key="1">
    <citation type="submission" date="2020-04" db="EMBL/GenBank/DDBJ databases">
        <title>Perkinsus olseni comparative genomics.</title>
        <authorList>
            <person name="Bogema D.R."/>
        </authorList>
    </citation>
    <scope>NUCLEOTIDE SEQUENCE [LARGE SCALE GENOMIC DNA]</scope>
    <source>
        <strain evidence="8">ATCC PRA-179</strain>
        <strain evidence="9">ATCC PRA-31</strain>
    </source>
</reference>
<name>A0A7J6M3W4_PEROL</name>
<evidence type="ECO:0000256" key="1">
    <source>
        <dbReference type="ARBA" id="ARBA00004127"/>
    </source>
</evidence>
<evidence type="ECO:0000313" key="8">
    <source>
        <dbReference type="EMBL" id="KAF4666209.1"/>
    </source>
</evidence>
<evidence type="ECO:0000256" key="7">
    <source>
        <dbReference type="SAM" id="Phobius"/>
    </source>
</evidence>
<keyword evidence="4 7" id="KW-0812">Transmembrane</keyword>
<sequence length="340" mass="37967">MRIELLLLWPFIAVFGGCIVSMILMEYVLKLDKGAGNLLTVTELGFVTAQQLLFKRDIPNKTGNKRLLPWRHHAIHAGLWLSMTILVNVVFDFNIAVPIHTLFRSCNIVSSVVVGYYFFNTLYTKAEIFATYMITLGIFLGSIGDMKTITSNCCTGPPWESADGETAATRWSIGIGILTAVLFIQAFLGHIQDRYYRMYSSSNVSRKALADEFMLYSHIAGLLPMAFLSNNLKQHWDILVATPPAFTFFNIQLPIGILMVLLNNITQSVCISGVFALSARCSPLTVNITLSARKFLTVMVVLSGIATLVAKYSIGFGIRRSGLVCLCKEGWQKWRREVTR</sequence>
<feature type="transmembrane region" description="Helical" evidence="7">
    <location>
        <begin position="74"/>
        <end position="96"/>
    </location>
</feature>
<dbReference type="PANTHER" id="PTHR10778:SF4">
    <property type="entry name" value="NUCLEOTIDE SUGAR TRANSPORTER SLC35B4"/>
    <property type="match status" value="1"/>
</dbReference>
<dbReference type="Pfam" id="PF08449">
    <property type="entry name" value="UAA"/>
    <property type="match status" value="1"/>
</dbReference>
<dbReference type="EMBL" id="JABAHT010000078">
    <property type="protein sequence ID" value="KAF4666209.1"/>
    <property type="molecule type" value="Genomic_DNA"/>
</dbReference>
<evidence type="ECO:0000256" key="4">
    <source>
        <dbReference type="ARBA" id="ARBA00022692"/>
    </source>
</evidence>
<evidence type="ECO:0000256" key="2">
    <source>
        <dbReference type="ARBA" id="ARBA00022448"/>
    </source>
</evidence>